<dbReference type="GO" id="GO:0016787">
    <property type="term" value="F:hydrolase activity"/>
    <property type="evidence" value="ECO:0007669"/>
    <property type="project" value="UniProtKB-KW"/>
</dbReference>
<evidence type="ECO:0000256" key="2">
    <source>
        <dbReference type="ARBA" id="ARBA00022801"/>
    </source>
</evidence>
<dbReference type="GO" id="GO:0004518">
    <property type="term" value="F:nuclease activity"/>
    <property type="evidence" value="ECO:0007669"/>
    <property type="project" value="UniProtKB-KW"/>
</dbReference>
<feature type="domain" description="Exonuclease" evidence="4">
    <location>
        <begin position="32"/>
        <end position="274"/>
    </location>
</feature>
<dbReference type="PANTHER" id="PTHR12801">
    <property type="entry name" value="RNA EXONUCLEASE REXO1 / RECO3 FAMILY MEMBER-RELATED"/>
    <property type="match status" value="1"/>
</dbReference>
<accession>A0ABD3N9W3</accession>
<keyword evidence="1" id="KW-0540">Nuclease</keyword>
<dbReference type="PANTHER" id="PTHR12801:SF159">
    <property type="entry name" value="C3H1-TYPE DOMAIN-CONTAINING PROTEIN"/>
    <property type="match status" value="1"/>
</dbReference>
<feature type="region of interest" description="Disordered" evidence="3">
    <location>
        <begin position="57"/>
        <end position="77"/>
    </location>
</feature>
<evidence type="ECO:0000256" key="3">
    <source>
        <dbReference type="SAM" id="MobiDB-lite"/>
    </source>
</evidence>
<organism evidence="5 6">
    <name type="scientific">Stephanodiscus triporus</name>
    <dbReference type="NCBI Taxonomy" id="2934178"/>
    <lineage>
        <taxon>Eukaryota</taxon>
        <taxon>Sar</taxon>
        <taxon>Stramenopiles</taxon>
        <taxon>Ochrophyta</taxon>
        <taxon>Bacillariophyta</taxon>
        <taxon>Coscinodiscophyceae</taxon>
        <taxon>Thalassiosirophycidae</taxon>
        <taxon>Stephanodiscales</taxon>
        <taxon>Stephanodiscaceae</taxon>
        <taxon>Stephanodiscus</taxon>
    </lineage>
</organism>
<dbReference type="InterPro" id="IPR036397">
    <property type="entry name" value="RNaseH_sf"/>
</dbReference>
<reference evidence="5 6" key="1">
    <citation type="submission" date="2024-10" db="EMBL/GenBank/DDBJ databases">
        <title>Updated reference genomes for cyclostephanoid diatoms.</title>
        <authorList>
            <person name="Roberts W.R."/>
            <person name="Alverson A.J."/>
        </authorList>
    </citation>
    <scope>NUCLEOTIDE SEQUENCE [LARGE SCALE GENOMIC DNA]</scope>
    <source>
        <strain evidence="5 6">AJA276-08</strain>
    </source>
</reference>
<feature type="region of interest" description="Disordered" evidence="3">
    <location>
        <begin position="194"/>
        <end position="220"/>
    </location>
</feature>
<gene>
    <name evidence="5" type="ORF">ACHAW5_002144</name>
</gene>
<dbReference type="EMBL" id="JALLAZ020001565">
    <property type="protein sequence ID" value="KAL3772879.1"/>
    <property type="molecule type" value="Genomic_DNA"/>
</dbReference>
<name>A0ABD3N9W3_9STRA</name>
<dbReference type="InterPro" id="IPR047021">
    <property type="entry name" value="REXO1/3/4-like"/>
</dbReference>
<evidence type="ECO:0000256" key="1">
    <source>
        <dbReference type="ARBA" id="ARBA00022722"/>
    </source>
</evidence>
<feature type="compositionally biased region" description="Acidic residues" evidence="3">
    <location>
        <begin position="199"/>
        <end position="208"/>
    </location>
</feature>
<evidence type="ECO:0000313" key="5">
    <source>
        <dbReference type="EMBL" id="KAL3772879.1"/>
    </source>
</evidence>
<keyword evidence="2" id="KW-0378">Hydrolase</keyword>
<comment type="caution">
    <text evidence="5">The sequence shown here is derived from an EMBL/GenBank/DDBJ whole genome shotgun (WGS) entry which is preliminary data.</text>
</comment>
<evidence type="ECO:0000259" key="4">
    <source>
        <dbReference type="SMART" id="SM00479"/>
    </source>
</evidence>
<dbReference type="AlphaFoldDB" id="A0ABD3N9W3"/>
<dbReference type="Proteomes" id="UP001530315">
    <property type="component" value="Unassembled WGS sequence"/>
</dbReference>
<dbReference type="InterPro" id="IPR013520">
    <property type="entry name" value="Ribonucl_H"/>
</dbReference>
<dbReference type="SMART" id="SM00479">
    <property type="entry name" value="EXOIII"/>
    <property type="match status" value="1"/>
</dbReference>
<keyword evidence="6" id="KW-1185">Reference proteome</keyword>
<dbReference type="InterPro" id="IPR012337">
    <property type="entry name" value="RNaseH-like_sf"/>
</dbReference>
<dbReference type="Gene3D" id="3.30.420.10">
    <property type="entry name" value="Ribonuclease H-like superfamily/Ribonuclease H"/>
    <property type="match status" value="1"/>
</dbReference>
<sequence>MVDEMGGAAVNVEEEEEKKAEEGRAVVVVDPPFFSIDVECIATGYGSCARGINDGRGNAGRDGEDVPADQYNDNSHRYPGRVAMVDSDGNVLCDILVRPPDDGAGVVSYLTPLTGLTAEVCLGPDAVPLDDAIRTIRALLPPNGVVVGQAVGHDVTWLGLRAGIDFDRAVDISDIFRQRMPAVLALAGEVVRKRAEGGGGDDDDDDEEEHGRSSSCDSSSDEYLGFATRYRHFSLRHVCLNLLGEDIQRGVHDPVTDARYSLMLFHKYRNSSPTQLRIVRDGLHRAPITPGFAAEKTPVIDGVCVSAAGYQYKRAARTIWRWYSSVNTSSAAARER</sequence>
<evidence type="ECO:0000313" key="6">
    <source>
        <dbReference type="Proteomes" id="UP001530315"/>
    </source>
</evidence>
<dbReference type="SUPFAM" id="SSF53098">
    <property type="entry name" value="Ribonuclease H-like"/>
    <property type="match status" value="1"/>
</dbReference>
<proteinExistence type="predicted"/>
<protein>
    <recommendedName>
        <fullName evidence="4">Exonuclease domain-containing protein</fullName>
    </recommendedName>
</protein>